<evidence type="ECO:0000256" key="1">
    <source>
        <dbReference type="SAM" id="MobiDB-lite"/>
    </source>
</evidence>
<reference evidence="2 3" key="1">
    <citation type="journal article" date="2022" name="bioRxiv">
        <title>Genomics of Preaxostyla Flagellates Illuminates Evolutionary Transitions and the Path Towards Mitochondrial Loss.</title>
        <authorList>
            <person name="Novak L.V.F."/>
            <person name="Treitli S.C."/>
            <person name="Pyrih J."/>
            <person name="Halakuc P."/>
            <person name="Pipaliya S.V."/>
            <person name="Vacek V."/>
            <person name="Brzon O."/>
            <person name="Soukal P."/>
            <person name="Eme L."/>
            <person name="Dacks J.B."/>
            <person name="Karnkowska A."/>
            <person name="Elias M."/>
            <person name="Hampl V."/>
        </authorList>
    </citation>
    <scope>NUCLEOTIDE SEQUENCE [LARGE SCALE GENOMIC DNA]</scope>
    <source>
        <strain evidence="2">NAU3</strain>
        <tissue evidence="2">Gut</tissue>
    </source>
</reference>
<protein>
    <submittedName>
        <fullName evidence="2">Uncharacterized protein</fullName>
    </submittedName>
</protein>
<dbReference type="Proteomes" id="UP001281761">
    <property type="component" value="Unassembled WGS sequence"/>
</dbReference>
<evidence type="ECO:0000313" key="3">
    <source>
        <dbReference type="Proteomes" id="UP001281761"/>
    </source>
</evidence>
<name>A0ABQ9X066_9EUKA</name>
<accession>A0ABQ9X066</accession>
<sequence>MGNQTTYPSFDYPLPQPLDDTWSTYLKHCSLRQVNNLVYSFETKYKGKIVEWEGTVATVSDKKVQFIMNPSESSRTRYDITLSLDDETQRTYPAFVVGETRKFRGRLDSLGTFRTHKLTGVPLNSSEPVLPFTWLDFCLHFGVSAQKSSELFFEKFYKNRPMFITGTLTHKSFLSHEEPEKAVYNQVDFVCTDLDESVRPEPIKMRAYKFNKAVFKRITPLIESGEIVTVCVSIYKRRDDFHDVRLHCFIPQSFKSTAVLGKEQEVQNTQFVTWEYAPADFHVSAMADGNVKDDEPQPAQNPDFQARQDLSTATASHHGDRMDVLS</sequence>
<comment type="caution">
    <text evidence="2">The sequence shown here is derived from an EMBL/GenBank/DDBJ whole genome shotgun (WGS) entry which is preliminary data.</text>
</comment>
<feature type="compositionally biased region" description="Basic and acidic residues" evidence="1">
    <location>
        <begin position="317"/>
        <end position="326"/>
    </location>
</feature>
<gene>
    <name evidence="2" type="ORF">BLNAU_19910</name>
</gene>
<feature type="region of interest" description="Disordered" evidence="1">
    <location>
        <begin position="288"/>
        <end position="326"/>
    </location>
</feature>
<organism evidence="2 3">
    <name type="scientific">Blattamonas nauphoetae</name>
    <dbReference type="NCBI Taxonomy" id="2049346"/>
    <lineage>
        <taxon>Eukaryota</taxon>
        <taxon>Metamonada</taxon>
        <taxon>Preaxostyla</taxon>
        <taxon>Oxymonadida</taxon>
        <taxon>Blattamonas</taxon>
    </lineage>
</organism>
<proteinExistence type="predicted"/>
<evidence type="ECO:0000313" key="2">
    <source>
        <dbReference type="EMBL" id="KAK2945171.1"/>
    </source>
</evidence>
<feature type="compositionally biased region" description="Polar residues" evidence="1">
    <location>
        <begin position="298"/>
        <end position="315"/>
    </location>
</feature>
<dbReference type="EMBL" id="JARBJD010000270">
    <property type="protein sequence ID" value="KAK2945171.1"/>
    <property type="molecule type" value="Genomic_DNA"/>
</dbReference>
<keyword evidence="3" id="KW-1185">Reference proteome</keyword>